<protein>
    <recommendedName>
        <fullName evidence="4">Glycosyl transferase CAP10 domain-containing protein</fullName>
    </recommendedName>
</protein>
<dbReference type="Pfam" id="PF05686">
    <property type="entry name" value="Glyco_transf_90"/>
    <property type="match status" value="1"/>
</dbReference>
<accession>A0A1V6Q2P0</accession>
<name>A0A1V6Q2P0_9EURO</name>
<dbReference type="InterPro" id="IPR006598">
    <property type="entry name" value="CAP10"/>
</dbReference>
<evidence type="ECO:0000256" key="1">
    <source>
        <dbReference type="ARBA" id="ARBA00010118"/>
    </source>
</evidence>
<sequence>MFMGWSIRAGKPIYTVFGERYQRDGMKMIIDQFAEWLPDMDMAFNVHDEPRVVVPHEQLNRMVSLGGEAQNRLARTASSRGTFSKQEYVSEWVASVPTTRYSNLALQENWAHSSISCAADTPARNLNGHAEDDTASYAIEPLGFVYNHTAFSDVCKNPSLRHRLGLFKGPHVLKLTNELAPVFSVSAPSSFQDIPMPSMWYYKDKMSYEEEIDLEWKEKKAQLYWRGGNNGAHTKEDSWRCLLRQQVVGNLTHPTASQYILKRNSRSATSSCSDIGSSHGVVEQIHPSQYRDHFNLRFTEIDYCEDGCQSQLEFFGEPASFEWPKEAWRHRYLLDMDGWAYSGRFYAFLRSKSLPMKLSVFREWHRDILVPWVHYVPLNKDVREVPELIRYFEHDPTGRVIAQTIAENGRLWANRALRKEDIEVYMFRLFLEALTLMLMLGSGAGFYVARKRQMDKEKSLQQENINLTAREVNSSLNSASWTSAERFPESSLAH</sequence>
<keyword evidence="3" id="KW-1133">Transmembrane helix</keyword>
<keyword evidence="6" id="KW-1185">Reference proteome</keyword>
<proteinExistence type="inferred from homology"/>
<evidence type="ECO:0000313" key="6">
    <source>
        <dbReference type="Proteomes" id="UP000191672"/>
    </source>
</evidence>
<evidence type="ECO:0000256" key="2">
    <source>
        <dbReference type="ARBA" id="ARBA00022679"/>
    </source>
</evidence>
<dbReference type="PANTHER" id="PTHR12203">
    <property type="entry name" value="KDEL LYS-ASP-GLU-LEU CONTAINING - RELATED"/>
    <property type="match status" value="1"/>
</dbReference>
<dbReference type="EMBL" id="MDYN01000019">
    <property type="protein sequence ID" value="OQD82976.1"/>
    <property type="molecule type" value="Genomic_DNA"/>
</dbReference>
<evidence type="ECO:0000259" key="4">
    <source>
        <dbReference type="SMART" id="SM00672"/>
    </source>
</evidence>
<keyword evidence="3" id="KW-0472">Membrane</keyword>
<dbReference type="PANTHER" id="PTHR12203:SF35">
    <property type="entry name" value="PROTEIN O-GLUCOSYLTRANSFERASE 1"/>
    <property type="match status" value="1"/>
</dbReference>
<dbReference type="GO" id="GO:0016740">
    <property type="term" value="F:transferase activity"/>
    <property type="evidence" value="ECO:0007669"/>
    <property type="project" value="UniProtKB-KW"/>
</dbReference>
<evidence type="ECO:0000313" key="5">
    <source>
        <dbReference type="EMBL" id="OQD82976.1"/>
    </source>
</evidence>
<comment type="similarity">
    <text evidence="1">Belongs to the glycosyltransferase 90 family.</text>
</comment>
<feature type="domain" description="Glycosyl transferase CAP10" evidence="4">
    <location>
        <begin position="138"/>
        <end position="437"/>
    </location>
</feature>
<organism evidence="5 6">
    <name type="scientific">Penicillium antarcticum</name>
    <dbReference type="NCBI Taxonomy" id="416450"/>
    <lineage>
        <taxon>Eukaryota</taxon>
        <taxon>Fungi</taxon>
        <taxon>Dikarya</taxon>
        <taxon>Ascomycota</taxon>
        <taxon>Pezizomycotina</taxon>
        <taxon>Eurotiomycetes</taxon>
        <taxon>Eurotiomycetidae</taxon>
        <taxon>Eurotiales</taxon>
        <taxon>Aspergillaceae</taxon>
        <taxon>Penicillium</taxon>
    </lineage>
</organism>
<dbReference type="AlphaFoldDB" id="A0A1V6Q2P0"/>
<evidence type="ECO:0000256" key="3">
    <source>
        <dbReference type="SAM" id="Phobius"/>
    </source>
</evidence>
<comment type="caution">
    <text evidence="5">The sequence shown here is derived from an EMBL/GenBank/DDBJ whole genome shotgun (WGS) entry which is preliminary data.</text>
</comment>
<keyword evidence="3" id="KW-0812">Transmembrane</keyword>
<feature type="transmembrane region" description="Helical" evidence="3">
    <location>
        <begin position="425"/>
        <end position="449"/>
    </location>
</feature>
<dbReference type="SMART" id="SM00672">
    <property type="entry name" value="CAP10"/>
    <property type="match status" value="1"/>
</dbReference>
<keyword evidence="2" id="KW-0808">Transferase</keyword>
<gene>
    <name evidence="5" type="ORF">PENANT_c019G06381</name>
</gene>
<dbReference type="Proteomes" id="UP000191672">
    <property type="component" value="Unassembled WGS sequence"/>
</dbReference>
<reference evidence="6" key="1">
    <citation type="journal article" date="2017" name="Nat. Microbiol.">
        <title>Global analysis of biosynthetic gene clusters reveals vast potential of secondary metabolite production in Penicillium species.</title>
        <authorList>
            <person name="Nielsen J.C."/>
            <person name="Grijseels S."/>
            <person name="Prigent S."/>
            <person name="Ji B."/>
            <person name="Dainat J."/>
            <person name="Nielsen K.F."/>
            <person name="Frisvad J.C."/>
            <person name="Workman M."/>
            <person name="Nielsen J."/>
        </authorList>
    </citation>
    <scope>NUCLEOTIDE SEQUENCE [LARGE SCALE GENOMIC DNA]</scope>
    <source>
        <strain evidence="6">IBT 31811</strain>
    </source>
</reference>
<dbReference type="InterPro" id="IPR051091">
    <property type="entry name" value="O-Glucosyltr/Glycosyltrsf_90"/>
</dbReference>